<keyword evidence="2" id="KW-1185">Reference proteome</keyword>
<protein>
    <submittedName>
        <fullName evidence="1">Uncharacterized protein</fullName>
    </submittedName>
</protein>
<reference evidence="1" key="1">
    <citation type="submission" date="2020-04" db="EMBL/GenBank/DDBJ databases">
        <title>Hybrid Assembly of Korean Phytophthora infestans isolates.</title>
        <authorList>
            <person name="Prokchorchik M."/>
            <person name="Lee Y."/>
            <person name="Seo J."/>
            <person name="Cho J.-H."/>
            <person name="Park Y.-E."/>
            <person name="Jang D.-C."/>
            <person name="Im J.-S."/>
            <person name="Choi J.-G."/>
            <person name="Park H.-J."/>
            <person name="Lee G.-B."/>
            <person name="Lee Y.-G."/>
            <person name="Hong S.-Y."/>
            <person name="Cho K."/>
            <person name="Sohn K.H."/>
        </authorList>
    </citation>
    <scope>NUCLEOTIDE SEQUENCE</scope>
    <source>
        <strain evidence="1">KR_1_A1</strain>
    </source>
</reference>
<evidence type="ECO:0000313" key="2">
    <source>
        <dbReference type="Proteomes" id="UP000602510"/>
    </source>
</evidence>
<comment type="caution">
    <text evidence="1">The sequence shown here is derived from an EMBL/GenBank/DDBJ whole genome shotgun (WGS) entry which is preliminary data.</text>
</comment>
<gene>
    <name evidence="1" type="ORF">GN244_ATG09076</name>
</gene>
<accession>A0A833TCM0</accession>
<evidence type="ECO:0000313" key="1">
    <source>
        <dbReference type="EMBL" id="KAF4038741.1"/>
    </source>
</evidence>
<dbReference type="Proteomes" id="UP000602510">
    <property type="component" value="Unassembled WGS sequence"/>
</dbReference>
<organism evidence="1 2">
    <name type="scientific">Phytophthora infestans</name>
    <name type="common">Potato late blight agent</name>
    <name type="synonym">Botrytis infestans</name>
    <dbReference type="NCBI Taxonomy" id="4787"/>
    <lineage>
        <taxon>Eukaryota</taxon>
        <taxon>Sar</taxon>
        <taxon>Stramenopiles</taxon>
        <taxon>Oomycota</taxon>
        <taxon>Peronosporomycetes</taxon>
        <taxon>Peronosporales</taxon>
        <taxon>Peronosporaceae</taxon>
        <taxon>Phytophthora</taxon>
    </lineage>
</organism>
<name>A0A833TCM0_PHYIN</name>
<dbReference type="EMBL" id="WSZM01000189">
    <property type="protein sequence ID" value="KAF4038741.1"/>
    <property type="molecule type" value="Genomic_DNA"/>
</dbReference>
<proteinExistence type="predicted"/>
<sequence>MANKVELNKNGRSIGWQGQCWTYDKSIMEFAFADKEVLPNVKEDATFASGANDADNNKFNILQMKAEHIIMASLSMKLGQQGMIKMHGTEM</sequence>
<dbReference type="AlphaFoldDB" id="A0A833TCM0"/>